<keyword evidence="3" id="KW-1185">Reference proteome</keyword>
<feature type="region of interest" description="Disordered" evidence="1">
    <location>
        <begin position="70"/>
        <end position="91"/>
    </location>
</feature>
<comment type="caution">
    <text evidence="2">The sequence shown here is derived from an EMBL/GenBank/DDBJ whole genome shotgun (WGS) entry which is preliminary data.</text>
</comment>
<sequence length="105" mass="11864">MFLTVTSPVDARLFLAFPNDSGDVSPSFDRLQLLDDGSDLVQRFIHDPYATTFGGFSKVTNFFRAALKPPETLHSRNPGDPNHPRQISEDEPEFELITCVRMDLH</sequence>
<name>A0AAW0NDD7_9GOBI</name>
<dbReference type="EMBL" id="JBBPFD010000014">
    <property type="protein sequence ID" value="KAK7898305.1"/>
    <property type="molecule type" value="Genomic_DNA"/>
</dbReference>
<proteinExistence type="predicted"/>
<accession>A0AAW0NDD7</accession>
<evidence type="ECO:0000256" key="1">
    <source>
        <dbReference type="SAM" id="MobiDB-lite"/>
    </source>
</evidence>
<gene>
    <name evidence="2" type="ORF">WMY93_019158</name>
</gene>
<evidence type="ECO:0000313" key="2">
    <source>
        <dbReference type="EMBL" id="KAK7898305.1"/>
    </source>
</evidence>
<dbReference type="AlphaFoldDB" id="A0AAW0NDD7"/>
<dbReference type="Proteomes" id="UP001460270">
    <property type="component" value="Unassembled WGS sequence"/>
</dbReference>
<organism evidence="2 3">
    <name type="scientific">Mugilogobius chulae</name>
    <name type="common">yellowstripe goby</name>
    <dbReference type="NCBI Taxonomy" id="88201"/>
    <lineage>
        <taxon>Eukaryota</taxon>
        <taxon>Metazoa</taxon>
        <taxon>Chordata</taxon>
        <taxon>Craniata</taxon>
        <taxon>Vertebrata</taxon>
        <taxon>Euteleostomi</taxon>
        <taxon>Actinopterygii</taxon>
        <taxon>Neopterygii</taxon>
        <taxon>Teleostei</taxon>
        <taxon>Neoteleostei</taxon>
        <taxon>Acanthomorphata</taxon>
        <taxon>Gobiaria</taxon>
        <taxon>Gobiiformes</taxon>
        <taxon>Gobioidei</taxon>
        <taxon>Gobiidae</taxon>
        <taxon>Gobionellinae</taxon>
        <taxon>Mugilogobius</taxon>
    </lineage>
</organism>
<protein>
    <submittedName>
        <fullName evidence="2">Uncharacterized protein</fullName>
    </submittedName>
</protein>
<reference evidence="3" key="1">
    <citation type="submission" date="2024-04" db="EMBL/GenBank/DDBJ databases">
        <title>Salinicola lusitanus LLJ914,a marine bacterium isolated from the Okinawa Trough.</title>
        <authorList>
            <person name="Li J."/>
        </authorList>
    </citation>
    <scope>NUCLEOTIDE SEQUENCE [LARGE SCALE GENOMIC DNA]</scope>
</reference>
<evidence type="ECO:0000313" key="3">
    <source>
        <dbReference type="Proteomes" id="UP001460270"/>
    </source>
</evidence>